<feature type="domain" description="PiggyBac transposable element-derived protein" evidence="2">
    <location>
        <begin position="100"/>
        <end position="173"/>
    </location>
</feature>
<dbReference type="Pfam" id="PF13843">
    <property type="entry name" value="DDE_Tnp_1_7"/>
    <property type="match status" value="1"/>
</dbReference>
<keyword evidence="4" id="KW-1185">Reference proteome</keyword>
<evidence type="ECO:0000313" key="3">
    <source>
        <dbReference type="EnsemblMetazoa" id="GPAI041102-PA"/>
    </source>
</evidence>
<proteinExistence type="predicted"/>
<dbReference type="AlphaFoldDB" id="A0A1B0ACH3"/>
<dbReference type="InterPro" id="IPR029526">
    <property type="entry name" value="PGBD"/>
</dbReference>
<name>A0A1B0ACH3_GLOPL</name>
<dbReference type="EnsemblMetazoa" id="GPAI041102-RA">
    <property type="protein sequence ID" value="GPAI041102-PA"/>
    <property type="gene ID" value="GPAI041102"/>
</dbReference>
<dbReference type="PANTHER" id="PTHR46599:SF3">
    <property type="entry name" value="PIGGYBAC TRANSPOSABLE ELEMENT-DERIVED PROTEIN 4"/>
    <property type="match status" value="1"/>
</dbReference>
<evidence type="ECO:0000313" key="4">
    <source>
        <dbReference type="Proteomes" id="UP000092445"/>
    </source>
</evidence>
<sequence length="247" mass="28574">MYTVEQNREMQLKEKSQNYVYKITVLQIAPPVEENDSNDSDDHIIQPTRKRRNLINIPVEDVSSEEWEDVSESTDSPSIIEFDIHYQTAGPQTRSNIKEPVDYYTLNFTNELIDNIIKETNHYANEKIRSKQLSHKSTWHKWQDVTKQEFLSFILNMGLIHLSNLQEYWSTDSINKVPDAQGHHTDTDSTTNSTSTPLAEELLKMKCNLTGTVKIVHSRHDSNQEMGTKSIPIRQRRSENHVGVSTC</sequence>
<evidence type="ECO:0000256" key="1">
    <source>
        <dbReference type="SAM" id="MobiDB-lite"/>
    </source>
</evidence>
<dbReference type="Proteomes" id="UP000092445">
    <property type="component" value="Unassembled WGS sequence"/>
</dbReference>
<dbReference type="PANTHER" id="PTHR46599">
    <property type="entry name" value="PIGGYBAC TRANSPOSABLE ELEMENT-DERIVED PROTEIN 4"/>
    <property type="match status" value="1"/>
</dbReference>
<dbReference type="STRING" id="7398.A0A1B0ACH3"/>
<reference evidence="3" key="2">
    <citation type="submission" date="2020-05" db="UniProtKB">
        <authorList>
            <consortium name="EnsemblMetazoa"/>
        </authorList>
    </citation>
    <scope>IDENTIFICATION</scope>
    <source>
        <strain evidence="3">IAEA</strain>
    </source>
</reference>
<dbReference type="VEuPathDB" id="VectorBase:GPAI041102"/>
<accession>A0A1B0ACH3</accession>
<feature type="region of interest" description="Disordered" evidence="1">
    <location>
        <begin position="218"/>
        <end position="247"/>
    </location>
</feature>
<evidence type="ECO:0000259" key="2">
    <source>
        <dbReference type="Pfam" id="PF13843"/>
    </source>
</evidence>
<protein>
    <submittedName>
        <fullName evidence="3">DDE_Tnp_1_7 domain-containing protein</fullName>
    </submittedName>
</protein>
<organism evidence="3 4">
    <name type="scientific">Glossina pallidipes</name>
    <name type="common">Tsetse fly</name>
    <dbReference type="NCBI Taxonomy" id="7398"/>
    <lineage>
        <taxon>Eukaryota</taxon>
        <taxon>Metazoa</taxon>
        <taxon>Ecdysozoa</taxon>
        <taxon>Arthropoda</taxon>
        <taxon>Hexapoda</taxon>
        <taxon>Insecta</taxon>
        <taxon>Pterygota</taxon>
        <taxon>Neoptera</taxon>
        <taxon>Endopterygota</taxon>
        <taxon>Diptera</taxon>
        <taxon>Brachycera</taxon>
        <taxon>Muscomorpha</taxon>
        <taxon>Hippoboscoidea</taxon>
        <taxon>Glossinidae</taxon>
        <taxon>Glossina</taxon>
    </lineage>
</organism>
<reference evidence="4" key="1">
    <citation type="submission" date="2014-03" db="EMBL/GenBank/DDBJ databases">
        <authorList>
            <person name="Aksoy S."/>
            <person name="Warren W."/>
            <person name="Wilson R.K."/>
        </authorList>
    </citation>
    <scope>NUCLEOTIDE SEQUENCE [LARGE SCALE GENOMIC DNA]</scope>
    <source>
        <strain evidence="4">IAEA</strain>
    </source>
</reference>